<evidence type="ECO:0000313" key="4">
    <source>
        <dbReference type="EMBL" id="KAF4409095.1"/>
    </source>
</evidence>
<dbReference type="Gene3D" id="3.40.33.10">
    <property type="entry name" value="CAP"/>
    <property type="match status" value="1"/>
</dbReference>
<dbReference type="RefSeq" id="WP_156205775.1">
    <property type="nucleotide sequence ID" value="NZ_WHPN01000253.1"/>
</dbReference>
<dbReference type="CDD" id="cd05379">
    <property type="entry name" value="CAP_bacterial"/>
    <property type="match status" value="1"/>
</dbReference>
<feature type="compositionally biased region" description="Basic and acidic residues" evidence="1">
    <location>
        <begin position="100"/>
        <end position="116"/>
    </location>
</feature>
<proteinExistence type="predicted"/>
<evidence type="ECO:0000256" key="2">
    <source>
        <dbReference type="SAM" id="Phobius"/>
    </source>
</evidence>
<dbReference type="PANTHER" id="PTHR31157:SF1">
    <property type="entry name" value="SCP DOMAIN-CONTAINING PROTEIN"/>
    <property type="match status" value="1"/>
</dbReference>
<dbReference type="Proteomes" id="UP000621266">
    <property type="component" value="Unassembled WGS sequence"/>
</dbReference>
<feature type="region of interest" description="Disordered" evidence="1">
    <location>
        <begin position="1"/>
        <end position="33"/>
    </location>
</feature>
<feature type="compositionally biased region" description="Basic and acidic residues" evidence="1">
    <location>
        <begin position="79"/>
        <end position="92"/>
    </location>
</feature>
<keyword evidence="2" id="KW-1133">Transmembrane helix</keyword>
<reference evidence="4 5" key="1">
    <citation type="submission" date="2019-10" db="EMBL/GenBank/DDBJ databases">
        <title>Streptomyces tenebrisbrunneis sp.nov., an endogenous actinomycete isolated from of Lycium ruthenicum.</title>
        <authorList>
            <person name="Ma L."/>
        </authorList>
    </citation>
    <scope>NUCLEOTIDE SEQUENCE [LARGE SCALE GENOMIC DNA]</scope>
    <source>
        <strain evidence="4 5">TRM 66187</strain>
    </source>
</reference>
<evidence type="ECO:0000313" key="5">
    <source>
        <dbReference type="Proteomes" id="UP000621266"/>
    </source>
</evidence>
<dbReference type="InterPro" id="IPR035940">
    <property type="entry name" value="CAP_sf"/>
</dbReference>
<comment type="caution">
    <text evidence="4">The sequence shown here is derived from an EMBL/GenBank/DDBJ whole genome shotgun (WGS) entry which is preliminary data.</text>
</comment>
<organism evidence="4 5">
    <name type="scientific">Streptomyces lycii</name>
    <dbReference type="NCBI Taxonomy" id="2654337"/>
    <lineage>
        <taxon>Bacteria</taxon>
        <taxon>Bacillati</taxon>
        <taxon>Actinomycetota</taxon>
        <taxon>Actinomycetes</taxon>
        <taxon>Kitasatosporales</taxon>
        <taxon>Streptomycetaceae</taxon>
        <taxon>Streptomyces</taxon>
    </lineage>
</organism>
<name>A0ABQ7FJT2_9ACTN</name>
<keyword evidence="5" id="KW-1185">Reference proteome</keyword>
<dbReference type="PANTHER" id="PTHR31157">
    <property type="entry name" value="SCP DOMAIN-CONTAINING PROTEIN"/>
    <property type="match status" value="1"/>
</dbReference>
<sequence length="291" mass="29793">MGRHRRSAPHPPAPSPESDSAGRRRRGAPVRTGLLGASAAMAVGAAAMASGLLPGDGYPIGGGDSSGGRVQADDLAVPETRDESSEAPEDRGTAPAELGGGRDRHPSDHASGRAHDTSSGTPAPRRSGAGSGGRDGDGGEARPSRVPDGAPEEKSTPPSGPAASDPEAAAESEVVALVNEERRKAGCSPVTADSELADLAQSFSEDMAGREFFSHTDPDGTTPWDRAEEHGISDLGGENIARGQSGPESVMEAWMASPGHRANILNCDYKTLGVGAHFADGGPWWTQDFGY</sequence>
<protein>
    <submittedName>
        <fullName evidence="4">CAP domain-containing protein</fullName>
    </submittedName>
</protein>
<feature type="transmembrane region" description="Helical" evidence="2">
    <location>
        <begin position="33"/>
        <end position="53"/>
    </location>
</feature>
<dbReference type="SUPFAM" id="SSF55797">
    <property type="entry name" value="PR-1-like"/>
    <property type="match status" value="1"/>
</dbReference>
<feature type="region of interest" description="Disordered" evidence="1">
    <location>
        <begin position="50"/>
        <end position="172"/>
    </location>
</feature>
<feature type="compositionally biased region" description="Low complexity" evidence="1">
    <location>
        <begin position="161"/>
        <end position="172"/>
    </location>
</feature>
<accession>A0ABQ7FJT2</accession>
<dbReference type="EMBL" id="WHPN01000253">
    <property type="protein sequence ID" value="KAF4409095.1"/>
    <property type="molecule type" value="Genomic_DNA"/>
</dbReference>
<feature type="domain" description="SCP" evidence="3">
    <location>
        <begin position="176"/>
        <end position="289"/>
    </location>
</feature>
<feature type="compositionally biased region" description="Basic and acidic residues" evidence="1">
    <location>
        <begin position="134"/>
        <end position="155"/>
    </location>
</feature>
<dbReference type="InterPro" id="IPR014044">
    <property type="entry name" value="CAP_dom"/>
</dbReference>
<evidence type="ECO:0000256" key="1">
    <source>
        <dbReference type="SAM" id="MobiDB-lite"/>
    </source>
</evidence>
<gene>
    <name evidence="4" type="ORF">GCU69_10890</name>
</gene>
<dbReference type="Pfam" id="PF00188">
    <property type="entry name" value="CAP"/>
    <property type="match status" value="1"/>
</dbReference>
<keyword evidence="2" id="KW-0812">Transmembrane</keyword>
<evidence type="ECO:0000259" key="3">
    <source>
        <dbReference type="Pfam" id="PF00188"/>
    </source>
</evidence>
<keyword evidence="2" id="KW-0472">Membrane</keyword>